<protein>
    <recommendedName>
        <fullName evidence="3">DUF676 domain-containing protein</fullName>
    </recommendedName>
</protein>
<dbReference type="EMBL" id="MU253924">
    <property type="protein sequence ID" value="KAG9244178.1"/>
    <property type="molecule type" value="Genomic_DNA"/>
</dbReference>
<feature type="domain" description="DUF676" evidence="3">
    <location>
        <begin position="27"/>
        <end position="223"/>
    </location>
</feature>
<evidence type="ECO:0000256" key="1">
    <source>
        <dbReference type="ARBA" id="ARBA00007920"/>
    </source>
</evidence>
<dbReference type="SUPFAM" id="SSF52540">
    <property type="entry name" value="P-loop containing nucleoside triphosphate hydrolases"/>
    <property type="match status" value="1"/>
</dbReference>
<dbReference type="Pfam" id="PF05057">
    <property type="entry name" value="DUF676"/>
    <property type="match status" value="1"/>
</dbReference>
<reference evidence="4" key="1">
    <citation type="journal article" date="2021" name="IMA Fungus">
        <title>Genomic characterization of three marine fungi, including Emericellopsis atlantica sp. nov. with signatures of a generalist lifestyle and marine biomass degradation.</title>
        <authorList>
            <person name="Hagestad O.C."/>
            <person name="Hou L."/>
            <person name="Andersen J.H."/>
            <person name="Hansen E.H."/>
            <person name="Altermark B."/>
            <person name="Li C."/>
            <person name="Kuhnert E."/>
            <person name="Cox R.J."/>
            <person name="Crous P.W."/>
            <person name="Spatafora J.W."/>
            <person name="Lail K."/>
            <person name="Amirebrahimi M."/>
            <person name="Lipzen A."/>
            <person name="Pangilinan J."/>
            <person name="Andreopoulos W."/>
            <person name="Hayes R.D."/>
            <person name="Ng V."/>
            <person name="Grigoriev I.V."/>
            <person name="Jackson S.A."/>
            <person name="Sutton T.D.S."/>
            <person name="Dobson A.D.W."/>
            <person name="Rama T."/>
        </authorList>
    </citation>
    <scope>NUCLEOTIDE SEQUENCE</scope>
    <source>
        <strain evidence="4">TRa3180A</strain>
    </source>
</reference>
<feature type="region of interest" description="Disordered" evidence="2">
    <location>
        <begin position="1326"/>
        <end position="1413"/>
    </location>
</feature>
<sequence>MAAIKPFDIKRFEVTEIYAHPDAKVDIVLVHGLNGDPQNTWTASNGVFWPTDLLPVTLKSVKARILVYGYNADVVTFGSNKGSPSSDMIYQHAQSLVTNLAMERLSEETTEHPIIFVAHSLGGILVKRALELSNDLTSQHADENRNIFVSTYGIIFLGTPHTGADPAKWGLLLERLVHLMPKKFMVSGSQLVKTLQTNNETLQNINIHFLDILPKFRVCMAHEEMETDLKGTKTLIVDQTSAAPMLPDVVYFGIANTHSGMCKFESKNSPGYLNVSTTLKLWIQEAPKFIAPRQEFERKLRRQAKQAYADELLGVFPSPTTGQPWACQKSGLYSIQELAETFFSRLTTYSTSPAMSNPSSMKSSTVIPPKETASIELDSGDSVNEPHKLYFVKPSGFRSNAYFVGRHSEMTELSRMIFDSKRRSQGTSAVLLQSMPGAGKTHLARQFVFENKGKFPGGIFWLRARSKHELAAGYWDVARKIVLKHQNLASPKTGSEQDTDEFMKTVKKWLNKRHDWLLVLDGIRFDDLDGMQRFIPDSTQTAIIYTSTERSASGNHLWMSPQMIKLGVLGARDAQELLLQELDKKKPYARDDLRHSMNLVQSMGFLPVVIHLVAQRLKDTGEHLGKFAKSYASEPKLRGLGAYTAVVKQLNDLGAFEALNLAYILSFFSQHTPVEMIHLGLPALDGQHAPCLTTGNLNDTFKILNMFALIDRNVPEEGTSSQSSESIRSRDLLSDNIDVIRLHSVVQDFFVYTLHSDTDRSKYAQWLHRAVQVFCCSYDVAHERIMNKINTGLVEDYRLYEIHGIRLKEHVTRHKNSTTPETLTMLDLRLSLIKSEIEKRTEVVASSCIKHGNSEELQVSIFDRTSSSSDTAVDTPGYELRLQSAASTWGFEQHESPKSIKHSAAEYSTSALDLTKRTFPPIVREDPGYDSDREDSVLMTAQPSQWTPKLDQSSPDSDSAGWERARPRRIPRSRLDIHHRTTQFLEDTRYHDRAGAFRAIGGIDPRSIQPRPSRGTRIMIEETVEGYVDNTPNRSVSRGHNGISGKSSAEVALSTISKSSPPPARGGGAMLMARGRSSSQTTSEKSVVRRGRPSYASAVSGSTRENAPGHGDAYGSGRPDSSHDSVSSIGSPPTVSAIEALHRLPLGIVTQLSPPTTYQMQNVVPMPPYPVSPADERSQPFDRVSRYNQENLRPLSTSSLNYFPKMSGLPPFDTRTRSPSSPLRYDHSDEYRNISSVRELYNQGVLSLSSPDLFRGIGSTYVPGHPELSYENSGYTSQPMSRDSSNQGIAQTCELRRTSLVETEPMPNLADFSPKVQTSYQVYMKDEKARDDRPSLRQSPPMRFAEPLKETQLDNNTTERRRFNPMAPSFSPSISSAVTSPMPSSMPSSRYPSSLQSELSFQPPPATQRSSPRLIPRQSPCLVQGPFAPQSVPCAVKSVAAPEIDRSTSGGFLVGPNTVIEFGTGVPGVVVEEARQRAEQNRRRLQKKRIEQS</sequence>
<proteinExistence type="inferred from homology"/>
<dbReference type="PANTHER" id="PTHR48187">
    <property type="entry name" value="LD21810P"/>
    <property type="match status" value="1"/>
</dbReference>
<gene>
    <name evidence="4" type="ORF">BJ878DRAFT_480423</name>
</gene>
<comment type="caution">
    <text evidence="4">The sequence shown here is derived from an EMBL/GenBank/DDBJ whole genome shotgun (WGS) entry which is preliminary data.</text>
</comment>
<evidence type="ECO:0000259" key="3">
    <source>
        <dbReference type="Pfam" id="PF05057"/>
    </source>
</evidence>
<feature type="compositionally biased region" description="Polar residues" evidence="2">
    <location>
        <begin position="941"/>
        <end position="957"/>
    </location>
</feature>
<feature type="region of interest" description="Disordered" evidence="2">
    <location>
        <begin position="1029"/>
        <end position="1133"/>
    </location>
</feature>
<dbReference type="Gene3D" id="3.40.50.1820">
    <property type="entry name" value="alpha/beta hydrolase"/>
    <property type="match status" value="1"/>
</dbReference>
<feature type="compositionally biased region" description="Basic and acidic residues" evidence="2">
    <location>
        <begin position="1346"/>
        <end position="1362"/>
    </location>
</feature>
<feature type="compositionally biased region" description="Low complexity" evidence="2">
    <location>
        <begin position="1373"/>
        <end position="1400"/>
    </location>
</feature>
<dbReference type="InterPro" id="IPR027417">
    <property type="entry name" value="P-loop_NTPase"/>
</dbReference>
<organism evidence="4 5">
    <name type="scientific">Calycina marina</name>
    <dbReference type="NCBI Taxonomy" id="1763456"/>
    <lineage>
        <taxon>Eukaryota</taxon>
        <taxon>Fungi</taxon>
        <taxon>Dikarya</taxon>
        <taxon>Ascomycota</taxon>
        <taxon>Pezizomycotina</taxon>
        <taxon>Leotiomycetes</taxon>
        <taxon>Helotiales</taxon>
        <taxon>Pezizellaceae</taxon>
        <taxon>Calycina</taxon>
    </lineage>
</organism>
<dbReference type="GO" id="GO:0043531">
    <property type="term" value="F:ADP binding"/>
    <property type="evidence" value="ECO:0007669"/>
    <property type="project" value="InterPro"/>
</dbReference>
<evidence type="ECO:0000256" key="2">
    <source>
        <dbReference type="SAM" id="MobiDB-lite"/>
    </source>
</evidence>
<evidence type="ECO:0000313" key="5">
    <source>
        <dbReference type="Proteomes" id="UP000887226"/>
    </source>
</evidence>
<dbReference type="Gene3D" id="3.40.50.300">
    <property type="entry name" value="P-loop containing nucleotide triphosphate hydrolases"/>
    <property type="match status" value="1"/>
</dbReference>
<feature type="region of interest" description="Disordered" evidence="2">
    <location>
        <begin position="941"/>
        <end position="969"/>
    </location>
</feature>
<keyword evidence="5" id="KW-1185">Reference proteome</keyword>
<feature type="compositionally biased region" description="Basic and acidic residues" evidence="2">
    <location>
        <begin position="1326"/>
        <end position="1335"/>
    </location>
</feature>
<dbReference type="InterPro" id="IPR007751">
    <property type="entry name" value="DUF676_lipase-like"/>
</dbReference>
<feature type="compositionally biased region" description="Low complexity" evidence="2">
    <location>
        <begin position="1116"/>
        <end position="1133"/>
    </location>
</feature>
<accession>A0A9P7Z259</accession>
<dbReference type="OrthoDB" id="5086500at2759"/>
<name>A0A9P7Z259_9HELO</name>
<evidence type="ECO:0000313" key="4">
    <source>
        <dbReference type="EMBL" id="KAG9244178.1"/>
    </source>
</evidence>
<dbReference type="PANTHER" id="PTHR48187:SF2">
    <property type="entry name" value="LD21810P"/>
    <property type="match status" value="1"/>
</dbReference>
<dbReference type="InterPro" id="IPR029058">
    <property type="entry name" value="AB_hydrolase_fold"/>
</dbReference>
<dbReference type="SUPFAM" id="SSF53474">
    <property type="entry name" value="alpha/beta-Hydrolases"/>
    <property type="match status" value="1"/>
</dbReference>
<dbReference type="Proteomes" id="UP000887226">
    <property type="component" value="Unassembled WGS sequence"/>
</dbReference>
<comment type="similarity">
    <text evidence="1">Belongs to the putative lipase ROG1 family.</text>
</comment>